<evidence type="ECO:0000313" key="2">
    <source>
        <dbReference type="EMBL" id="MDO1535767.1"/>
    </source>
</evidence>
<dbReference type="RefSeq" id="WP_301813593.1">
    <property type="nucleotide sequence ID" value="NZ_JAUJZH010000022.1"/>
</dbReference>
<keyword evidence="3" id="KW-1185">Reference proteome</keyword>
<evidence type="ECO:0000256" key="1">
    <source>
        <dbReference type="SAM" id="Phobius"/>
    </source>
</evidence>
<proteinExistence type="predicted"/>
<protein>
    <recommendedName>
        <fullName evidence="4">DUF2489 domain-containing protein</fullName>
    </recommendedName>
</protein>
<gene>
    <name evidence="2" type="ORF">Q2T77_26130</name>
</gene>
<keyword evidence="1" id="KW-0472">Membrane</keyword>
<keyword evidence="1" id="KW-0812">Transmembrane</keyword>
<organism evidence="2 3">
    <name type="scientific">Variovorax ginsengisoli</name>
    <dbReference type="NCBI Taxonomy" id="363844"/>
    <lineage>
        <taxon>Bacteria</taxon>
        <taxon>Pseudomonadati</taxon>
        <taxon>Pseudomonadota</taxon>
        <taxon>Betaproteobacteria</taxon>
        <taxon>Burkholderiales</taxon>
        <taxon>Comamonadaceae</taxon>
        <taxon>Variovorax</taxon>
    </lineage>
</organism>
<feature type="transmembrane region" description="Helical" evidence="1">
    <location>
        <begin position="6"/>
        <end position="29"/>
    </location>
</feature>
<accession>A0ABT8SA25</accession>
<reference evidence="2" key="1">
    <citation type="submission" date="2023-06" db="EMBL/GenBank/DDBJ databases">
        <authorList>
            <person name="Jiang Y."/>
            <person name="Liu Q."/>
        </authorList>
    </citation>
    <scope>NUCLEOTIDE SEQUENCE</scope>
    <source>
        <strain evidence="2">CGMCC 1.12090</strain>
    </source>
</reference>
<name>A0ABT8SA25_9BURK</name>
<evidence type="ECO:0000313" key="3">
    <source>
        <dbReference type="Proteomes" id="UP001169027"/>
    </source>
</evidence>
<dbReference type="EMBL" id="JAUKVY010000022">
    <property type="protein sequence ID" value="MDO1535767.1"/>
    <property type="molecule type" value="Genomic_DNA"/>
</dbReference>
<sequence>MTLDTGLAVVLGVAVGALAGIVGGALAAWRQSKLALEKWSRSREDQHRRDTREAVATVARTLASTAHSMMWATFKVLTSGKASREALASFEVEFHGEVATLVGAQMQLAALDHALYARVTPYIGQVIALGGNTYAALRASMEKDLDAEDRLRGCNQEALDLIRDVPTKVAGLLAPPEAAAAG</sequence>
<evidence type="ECO:0008006" key="4">
    <source>
        <dbReference type="Google" id="ProtNLM"/>
    </source>
</evidence>
<comment type="caution">
    <text evidence="2">The sequence shown here is derived from an EMBL/GenBank/DDBJ whole genome shotgun (WGS) entry which is preliminary data.</text>
</comment>
<dbReference type="Proteomes" id="UP001169027">
    <property type="component" value="Unassembled WGS sequence"/>
</dbReference>
<keyword evidence="1" id="KW-1133">Transmembrane helix</keyword>